<protein>
    <submittedName>
        <fullName evidence="1">Uncharacterized protein</fullName>
    </submittedName>
</protein>
<accession>A0A4C1Z221</accession>
<dbReference type="AlphaFoldDB" id="A0A4C1Z221"/>
<comment type="caution">
    <text evidence="1">The sequence shown here is derived from an EMBL/GenBank/DDBJ whole genome shotgun (WGS) entry which is preliminary data.</text>
</comment>
<gene>
    <name evidence="1" type="ORF">EVAR_52204_1</name>
</gene>
<evidence type="ECO:0000313" key="1">
    <source>
        <dbReference type="EMBL" id="GBP80899.1"/>
    </source>
</evidence>
<keyword evidence="2" id="KW-1185">Reference proteome</keyword>
<organism evidence="1 2">
    <name type="scientific">Eumeta variegata</name>
    <name type="common">Bagworm moth</name>
    <name type="synonym">Eumeta japonica</name>
    <dbReference type="NCBI Taxonomy" id="151549"/>
    <lineage>
        <taxon>Eukaryota</taxon>
        <taxon>Metazoa</taxon>
        <taxon>Ecdysozoa</taxon>
        <taxon>Arthropoda</taxon>
        <taxon>Hexapoda</taxon>
        <taxon>Insecta</taxon>
        <taxon>Pterygota</taxon>
        <taxon>Neoptera</taxon>
        <taxon>Endopterygota</taxon>
        <taxon>Lepidoptera</taxon>
        <taxon>Glossata</taxon>
        <taxon>Ditrysia</taxon>
        <taxon>Tineoidea</taxon>
        <taxon>Psychidae</taxon>
        <taxon>Oiketicinae</taxon>
        <taxon>Eumeta</taxon>
    </lineage>
</organism>
<dbReference type="Proteomes" id="UP000299102">
    <property type="component" value="Unassembled WGS sequence"/>
</dbReference>
<sequence length="274" mass="31387">MATYSARTLRSYENNAKLEEALDNLDWHNIGLSEFQRLTSIKDTASMSRANILHLRFANDIAESMNDIGAMVGDSVVSQEVTKDFEAPNIRRSSFVILNCLNMCMQYDALFSEVMVFDQAYWNWKPLGMFSNGDHELDVTLPTLLENGFIRIRDYPDCQPRRIYFNMNVSELALRPARALLDRRSTRVVYCFSAGKMLEEMLRVDTSAMEHCALPNGCLCIQMSDIHSCGDEKIKYPRTTRHLPPMITGISDFTNNFSEQNIVILPRIPIINTY</sequence>
<proteinExistence type="predicted"/>
<dbReference type="EMBL" id="BGZK01001487">
    <property type="protein sequence ID" value="GBP80899.1"/>
    <property type="molecule type" value="Genomic_DNA"/>
</dbReference>
<name>A0A4C1Z221_EUMVA</name>
<reference evidence="1 2" key="1">
    <citation type="journal article" date="2019" name="Commun. Biol.">
        <title>The bagworm genome reveals a unique fibroin gene that provides high tensile strength.</title>
        <authorList>
            <person name="Kono N."/>
            <person name="Nakamura H."/>
            <person name="Ohtoshi R."/>
            <person name="Tomita M."/>
            <person name="Numata K."/>
            <person name="Arakawa K."/>
        </authorList>
    </citation>
    <scope>NUCLEOTIDE SEQUENCE [LARGE SCALE GENOMIC DNA]</scope>
</reference>
<evidence type="ECO:0000313" key="2">
    <source>
        <dbReference type="Proteomes" id="UP000299102"/>
    </source>
</evidence>
<dbReference type="OrthoDB" id="5330228at2759"/>